<evidence type="ECO:0000313" key="9">
    <source>
        <dbReference type="EMBL" id="MBC9130214.1"/>
    </source>
</evidence>
<name>A0ABR7QVG2_9GAMM</name>
<evidence type="ECO:0000256" key="1">
    <source>
        <dbReference type="ARBA" id="ARBA00011738"/>
    </source>
</evidence>
<dbReference type="EC" id="3.1.26.11" evidence="8"/>
<evidence type="ECO:0000256" key="3">
    <source>
        <dbReference type="ARBA" id="ARBA00022722"/>
    </source>
</evidence>
<evidence type="ECO:0000256" key="6">
    <source>
        <dbReference type="ARBA" id="ARBA00022801"/>
    </source>
</evidence>
<accession>A0ABR7QVG2</accession>
<keyword evidence="3 8" id="KW-0540">Nuclease</keyword>
<protein>
    <recommendedName>
        <fullName evidence="8">Ribonuclease Z</fullName>
        <shortName evidence="8">RNase Z</shortName>
        <ecNumber evidence="8">3.1.26.11</ecNumber>
    </recommendedName>
    <alternativeName>
        <fullName evidence="8">tRNA 3 endonuclease</fullName>
    </alternativeName>
    <alternativeName>
        <fullName evidence="8">tRNase Z</fullName>
    </alternativeName>
</protein>
<keyword evidence="2 8" id="KW-0819">tRNA processing</keyword>
<feature type="binding site" evidence="8">
    <location>
        <position position="67"/>
    </location>
    <ligand>
        <name>Zn(2+)</name>
        <dbReference type="ChEBI" id="CHEBI:29105"/>
        <label>2</label>
        <note>catalytic</note>
    </ligand>
</feature>
<feature type="binding site" evidence="8">
    <location>
        <position position="270"/>
    </location>
    <ligand>
        <name>Zn(2+)</name>
        <dbReference type="ChEBI" id="CHEBI:29105"/>
        <label>2</label>
        <note>catalytic</note>
    </ligand>
</feature>
<comment type="similarity">
    <text evidence="8">Belongs to the RNase Z family.</text>
</comment>
<dbReference type="Gene3D" id="3.60.15.10">
    <property type="entry name" value="Ribonuclease Z/Hydroxyacylglutathione hydrolase-like"/>
    <property type="match status" value="1"/>
</dbReference>
<keyword evidence="4 8" id="KW-0479">Metal-binding</keyword>
<dbReference type="RefSeq" id="WP_187754653.1">
    <property type="nucleotide sequence ID" value="NZ_JABURY010000006.1"/>
</dbReference>
<dbReference type="PANTHER" id="PTHR46018">
    <property type="entry name" value="ZINC PHOSPHODIESTERASE ELAC PROTEIN 1"/>
    <property type="match status" value="1"/>
</dbReference>
<comment type="subunit">
    <text evidence="1 8">Homodimer.</text>
</comment>
<evidence type="ECO:0000256" key="5">
    <source>
        <dbReference type="ARBA" id="ARBA00022759"/>
    </source>
</evidence>
<feature type="binding site" evidence="8">
    <location>
        <position position="63"/>
    </location>
    <ligand>
        <name>Zn(2+)</name>
        <dbReference type="ChEBI" id="CHEBI:29105"/>
        <label>1</label>
        <note>catalytic</note>
    </ligand>
</feature>
<dbReference type="Proteomes" id="UP000651208">
    <property type="component" value="Unassembled WGS sequence"/>
</dbReference>
<feature type="binding site" evidence="8">
    <location>
        <position position="68"/>
    </location>
    <ligand>
        <name>Zn(2+)</name>
        <dbReference type="ChEBI" id="CHEBI:29105"/>
        <label>2</label>
        <note>catalytic</note>
    </ligand>
</feature>
<dbReference type="PANTHER" id="PTHR46018:SF2">
    <property type="entry name" value="ZINC PHOSPHODIESTERASE ELAC PROTEIN 1"/>
    <property type="match status" value="1"/>
</dbReference>
<feature type="binding site" evidence="8">
    <location>
        <position position="212"/>
    </location>
    <ligand>
        <name>Zn(2+)</name>
        <dbReference type="ChEBI" id="CHEBI:29105"/>
        <label>2</label>
        <note>catalytic</note>
    </ligand>
</feature>
<dbReference type="InterPro" id="IPR013471">
    <property type="entry name" value="RNase_Z/BN"/>
</dbReference>
<dbReference type="Pfam" id="PF23023">
    <property type="entry name" value="Anti-Pycsar_Apyc1"/>
    <property type="match status" value="1"/>
</dbReference>
<dbReference type="EMBL" id="JABURY010000006">
    <property type="protein sequence ID" value="MBC9130214.1"/>
    <property type="molecule type" value="Genomic_DNA"/>
</dbReference>
<reference evidence="9 10" key="1">
    <citation type="submission" date="2020-06" db="EMBL/GenBank/DDBJ databases">
        <title>Frischella cerana isolated from Apis cerana gut homogenate.</title>
        <authorList>
            <person name="Wolter L.A."/>
            <person name="Suenami S."/>
            <person name="Miyazaki R."/>
        </authorList>
    </citation>
    <scope>NUCLEOTIDE SEQUENCE [LARGE SCALE GENOMIC DNA]</scope>
    <source>
        <strain evidence="9 10">Ac13</strain>
    </source>
</reference>
<organism evidence="9 10">
    <name type="scientific">Frischella japonica</name>
    <dbReference type="NCBI Taxonomy" id="2741544"/>
    <lineage>
        <taxon>Bacteria</taxon>
        <taxon>Pseudomonadati</taxon>
        <taxon>Pseudomonadota</taxon>
        <taxon>Gammaproteobacteria</taxon>
        <taxon>Orbales</taxon>
        <taxon>Orbaceae</taxon>
        <taxon>Frischella</taxon>
    </lineage>
</organism>
<evidence type="ECO:0000313" key="10">
    <source>
        <dbReference type="Proteomes" id="UP000651208"/>
    </source>
</evidence>
<dbReference type="GO" id="GO:0042781">
    <property type="term" value="F:3'-tRNA processing endoribonuclease activity"/>
    <property type="evidence" value="ECO:0007669"/>
    <property type="project" value="UniProtKB-EC"/>
</dbReference>
<dbReference type="NCBIfam" id="TIGR02651">
    <property type="entry name" value="RNase_Z"/>
    <property type="match status" value="1"/>
</dbReference>
<comment type="cofactor">
    <cofactor evidence="8">
        <name>Zn(2+)</name>
        <dbReference type="ChEBI" id="CHEBI:29105"/>
    </cofactor>
    <text evidence="8">Binds 2 Zn(2+) ions.</text>
</comment>
<keyword evidence="6 8" id="KW-0378">Hydrolase</keyword>
<feature type="active site" description="Proton acceptor" evidence="8">
    <location>
        <position position="67"/>
    </location>
</feature>
<evidence type="ECO:0000256" key="2">
    <source>
        <dbReference type="ARBA" id="ARBA00022694"/>
    </source>
</evidence>
<evidence type="ECO:0000256" key="4">
    <source>
        <dbReference type="ARBA" id="ARBA00022723"/>
    </source>
</evidence>
<comment type="caution">
    <text evidence="9">The sequence shown here is derived from an EMBL/GenBank/DDBJ whole genome shotgun (WGS) entry which is preliminary data.</text>
</comment>
<dbReference type="HAMAP" id="MF_01818">
    <property type="entry name" value="RNase_Z_BN"/>
    <property type="match status" value="1"/>
</dbReference>
<feature type="binding site" evidence="8">
    <location>
        <position position="141"/>
    </location>
    <ligand>
        <name>Zn(2+)</name>
        <dbReference type="ChEBI" id="CHEBI:29105"/>
        <label>1</label>
        <note>catalytic</note>
    </ligand>
</feature>
<dbReference type="SUPFAM" id="SSF56281">
    <property type="entry name" value="Metallo-hydrolase/oxidoreductase"/>
    <property type="match status" value="1"/>
</dbReference>
<comment type="function">
    <text evidence="8">Zinc phosphodiesterase, which displays some tRNA 3'-processing endonuclease activity. Probably involved in tRNA maturation, by removing a 3'-trailer from precursor tRNA.</text>
</comment>
<keyword evidence="7 8" id="KW-0862">Zinc</keyword>
<feature type="binding site" evidence="8">
    <location>
        <position position="65"/>
    </location>
    <ligand>
        <name>Zn(2+)</name>
        <dbReference type="ChEBI" id="CHEBI:29105"/>
        <label>1</label>
        <note>catalytic</note>
    </ligand>
</feature>
<proteinExistence type="inferred from homology"/>
<evidence type="ECO:0000256" key="7">
    <source>
        <dbReference type="ARBA" id="ARBA00022833"/>
    </source>
</evidence>
<keyword evidence="10" id="KW-1185">Reference proteome</keyword>
<evidence type="ECO:0000256" key="8">
    <source>
        <dbReference type="HAMAP-Rule" id="MF_01818"/>
    </source>
</evidence>
<sequence>MILTFLGTSAGTITTERNVSASLLQLTARSNRLWLFDCGEGTQHQMLKAKISLSKLEKIFITHLHGDHIFGLPGLLASRSLNQHAMPLTIYGPKGIRQFIEMTLNISCSMMTYPLQIVEIEQATTLYKDEQVTIYCDELAHRVQCFGYRIEEAERAPKLDIVKLQTENIPVGSLYGELKKGKIITMPDGKILDGKNYWLGKKPGFKIAILGDTTPCDASIRLASEVDLLVHEATFKHELQERAQLVGHSTTVDAANIAKICQVKRLIITHISTRYGLSDNESLLAECRQIFPHTDIAYDLFQVNLA</sequence>
<dbReference type="NCBIfam" id="NF000801">
    <property type="entry name" value="PRK00055.1-3"/>
    <property type="match status" value="1"/>
</dbReference>
<feature type="binding site" evidence="8">
    <location>
        <position position="212"/>
    </location>
    <ligand>
        <name>Zn(2+)</name>
        <dbReference type="ChEBI" id="CHEBI:29105"/>
        <label>1</label>
        <note>catalytic</note>
    </ligand>
</feature>
<comment type="catalytic activity">
    <reaction evidence="8">
        <text>Endonucleolytic cleavage of RNA, removing extra 3' nucleotides from tRNA precursor, generating 3' termini of tRNAs. A 3'-hydroxy group is left at the tRNA terminus and a 5'-phosphoryl group is left at the trailer molecule.</text>
        <dbReference type="EC" id="3.1.26.11"/>
    </reaction>
</comment>
<dbReference type="InterPro" id="IPR036866">
    <property type="entry name" value="RibonucZ/Hydroxyglut_hydro"/>
</dbReference>
<keyword evidence="5 8" id="KW-0255">Endonuclease</keyword>
<dbReference type="CDD" id="cd07717">
    <property type="entry name" value="RNaseZ_ZiPD-like_MBL-fold"/>
    <property type="match status" value="1"/>
</dbReference>
<gene>
    <name evidence="8 9" type="primary">rnz</name>
    <name evidence="9" type="ORF">FcAc13_02695</name>
</gene>